<evidence type="ECO:0000256" key="7">
    <source>
        <dbReference type="ARBA" id="ARBA00022958"/>
    </source>
</evidence>
<keyword evidence="9" id="KW-0963">Cytoplasm</keyword>
<keyword evidence="5 9" id="KW-0067">ATP-binding</keyword>
<evidence type="ECO:0000256" key="5">
    <source>
        <dbReference type="ARBA" id="ARBA00022840"/>
    </source>
</evidence>
<dbReference type="KEGG" id="mpa:MAP_2251"/>
<dbReference type="SUPFAM" id="SSF53613">
    <property type="entry name" value="Ribokinase-like"/>
    <property type="match status" value="1"/>
</dbReference>
<feature type="binding site" evidence="9">
    <location>
        <position position="258"/>
    </location>
    <ligand>
        <name>K(+)</name>
        <dbReference type="ChEBI" id="CHEBI:29103"/>
    </ligand>
</feature>
<dbReference type="InterPro" id="IPR011611">
    <property type="entry name" value="PfkB_dom"/>
</dbReference>
<dbReference type="GO" id="GO:0004747">
    <property type="term" value="F:ribokinase activity"/>
    <property type="evidence" value="ECO:0007669"/>
    <property type="project" value="UniProtKB-UniRule"/>
</dbReference>
<comment type="cofactor">
    <cofactor evidence="9">
        <name>Mg(2+)</name>
        <dbReference type="ChEBI" id="CHEBI:18420"/>
    </cofactor>
    <text evidence="9">Requires a divalent cation, most likely magnesium in vivo, as an electrophilic catalyst to aid phosphoryl group transfer. It is the chelate of the metal and the nucleotide that is the actual substrate.</text>
</comment>
<feature type="binding site" evidence="9">
    <location>
        <position position="264"/>
    </location>
    <ligand>
        <name>substrate</name>
    </ligand>
</feature>
<dbReference type="PRINTS" id="PR00990">
    <property type="entry name" value="RIBOKINASE"/>
</dbReference>
<dbReference type="EC" id="2.7.1.15" evidence="9"/>
<protein>
    <recommendedName>
        <fullName evidence="9">Ribokinase</fullName>
        <shortName evidence="9">RK</shortName>
        <ecNumber evidence="9">2.7.1.15</ecNumber>
    </recommendedName>
</protein>
<evidence type="ECO:0000256" key="6">
    <source>
        <dbReference type="ARBA" id="ARBA00022842"/>
    </source>
</evidence>
<keyword evidence="8 9" id="KW-0119">Carbohydrate metabolism</keyword>
<dbReference type="EMBL" id="AE016958">
    <property type="protein sequence ID" value="AAS04568.1"/>
    <property type="molecule type" value="Genomic_DNA"/>
</dbReference>
<keyword evidence="1 9" id="KW-0808">Transferase</keyword>
<dbReference type="GO" id="GO:0005829">
    <property type="term" value="C:cytosol"/>
    <property type="evidence" value="ECO:0007669"/>
    <property type="project" value="TreeGrafter"/>
</dbReference>
<keyword evidence="12" id="KW-1185">Reference proteome</keyword>
<feature type="domain" description="Carbohydrate kinase PfkB" evidence="10">
    <location>
        <begin position="31"/>
        <end position="309"/>
    </location>
</feature>
<feature type="binding site" evidence="9">
    <location>
        <begin position="41"/>
        <end position="43"/>
    </location>
    <ligand>
        <name>substrate</name>
    </ligand>
</feature>
<comment type="activity regulation">
    <text evidence="9">Activated by a monovalent cation that binds near, but not in, the active site. The most likely occupant of the site in vivo is potassium. Ion binding induces a conformational change that may alter substrate affinity.</text>
</comment>
<evidence type="ECO:0000259" key="10">
    <source>
        <dbReference type="Pfam" id="PF00294"/>
    </source>
</evidence>
<proteinExistence type="inferred from homology"/>
<dbReference type="CDD" id="cd01174">
    <property type="entry name" value="ribokinase"/>
    <property type="match status" value="1"/>
</dbReference>
<feature type="binding site" evidence="9">
    <location>
        <position position="303"/>
    </location>
    <ligand>
        <name>K(+)</name>
        <dbReference type="ChEBI" id="CHEBI:29103"/>
    </ligand>
</feature>
<comment type="subunit">
    <text evidence="9">Homodimer.</text>
</comment>
<evidence type="ECO:0000256" key="4">
    <source>
        <dbReference type="ARBA" id="ARBA00022777"/>
    </source>
</evidence>
<reference evidence="11 12" key="1">
    <citation type="journal article" date="2005" name="Proc. Natl. Acad. Sci. U.S.A.">
        <title>The complete genome sequence of Mycobacterium avium subspecies paratuberculosis.</title>
        <authorList>
            <person name="Li L."/>
            <person name="Bannantine J.P."/>
            <person name="Zhang Q."/>
            <person name="Amonsin A."/>
            <person name="May B.J."/>
            <person name="Alt D."/>
            <person name="Banerji N."/>
            <person name="Kanjilal S."/>
            <person name="Kapur V."/>
        </authorList>
    </citation>
    <scope>NUCLEOTIDE SEQUENCE [LARGE SCALE GENOMIC DNA]</scope>
    <source>
        <strain evidence="12">ATCC BAA-968 / K-10</strain>
    </source>
</reference>
<feature type="binding site" evidence="9">
    <location>
        <begin position="232"/>
        <end position="237"/>
    </location>
    <ligand>
        <name>ATP</name>
        <dbReference type="ChEBI" id="CHEBI:30616"/>
    </ligand>
</feature>
<keyword evidence="4 9" id="KW-0418">Kinase</keyword>
<keyword evidence="2 9" id="KW-0479">Metal-binding</keyword>
<feature type="binding site" evidence="9">
    <location>
        <begin position="69"/>
        <end position="73"/>
    </location>
    <ligand>
        <name>substrate</name>
    </ligand>
</feature>
<comment type="subcellular location">
    <subcellularLocation>
        <location evidence="9">Cytoplasm</location>
    </subcellularLocation>
</comment>
<feature type="binding site" evidence="9">
    <location>
        <begin position="263"/>
        <end position="264"/>
    </location>
    <ligand>
        <name>ATP</name>
        <dbReference type="ChEBI" id="CHEBI:30616"/>
    </ligand>
</feature>
<organism evidence="11 12">
    <name type="scientific">Mycolicibacterium paratuberculosis (strain ATCC BAA-968 / K-10)</name>
    <name type="common">Mycobacterium paratuberculosis</name>
    <dbReference type="NCBI Taxonomy" id="262316"/>
    <lineage>
        <taxon>Bacteria</taxon>
        <taxon>Bacillati</taxon>
        <taxon>Actinomycetota</taxon>
        <taxon>Actinomycetes</taxon>
        <taxon>Mycobacteriales</taxon>
        <taxon>Mycobacteriaceae</taxon>
        <taxon>Mycobacterium</taxon>
        <taxon>Mycobacterium avium complex (MAC)</taxon>
    </lineage>
</organism>
<evidence type="ECO:0000256" key="3">
    <source>
        <dbReference type="ARBA" id="ARBA00022741"/>
    </source>
</evidence>
<dbReference type="InterPro" id="IPR029056">
    <property type="entry name" value="Ribokinase-like"/>
</dbReference>
<accession>Q73XQ8</accession>
<evidence type="ECO:0000256" key="1">
    <source>
        <dbReference type="ARBA" id="ARBA00022679"/>
    </source>
</evidence>
<feature type="binding site" evidence="9">
    <location>
        <position position="215"/>
    </location>
    <ligand>
        <name>ATP</name>
        <dbReference type="ChEBI" id="CHEBI:30616"/>
    </ligand>
</feature>
<dbReference type="Pfam" id="PF00294">
    <property type="entry name" value="PfkB"/>
    <property type="match status" value="1"/>
</dbReference>
<dbReference type="UniPathway" id="UPA00916">
    <property type="reaction ID" value="UER00889"/>
</dbReference>
<dbReference type="AlphaFoldDB" id="Q73XQ8"/>
<dbReference type="Gene3D" id="3.40.1190.20">
    <property type="match status" value="1"/>
</dbReference>
<evidence type="ECO:0000256" key="2">
    <source>
        <dbReference type="ARBA" id="ARBA00022723"/>
    </source>
</evidence>
<dbReference type="GO" id="GO:0005524">
    <property type="term" value="F:ATP binding"/>
    <property type="evidence" value="ECO:0007669"/>
    <property type="project" value="UniProtKB-UniRule"/>
</dbReference>
<evidence type="ECO:0000313" key="12">
    <source>
        <dbReference type="Proteomes" id="UP000000580"/>
    </source>
</evidence>
<dbReference type="Proteomes" id="UP000000580">
    <property type="component" value="Chromosome"/>
</dbReference>
<feature type="binding site" evidence="9">
    <location>
        <position position="260"/>
    </location>
    <ligand>
        <name>K(+)</name>
        <dbReference type="ChEBI" id="CHEBI:29103"/>
    </ligand>
</feature>
<feature type="active site" description="Proton acceptor" evidence="9">
    <location>
        <position position="264"/>
    </location>
</feature>
<gene>
    <name evidence="9 11" type="primary">rbsK</name>
    <name evidence="11" type="ordered locus">MAP_2251</name>
</gene>
<name>Q73XQ8_MYCPA</name>
<dbReference type="PANTHER" id="PTHR10584">
    <property type="entry name" value="SUGAR KINASE"/>
    <property type="match status" value="1"/>
</dbReference>
<keyword evidence="6 9" id="KW-0460">Magnesium</keyword>
<comment type="similarity">
    <text evidence="9">Belongs to the carbohydrate kinase PfkB family. Ribokinase subfamily.</text>
</comment>
<evidence type="ECO:0000313" key="11">
    <source>
        <dbReference type="EMBL" id="AAS04568.1"/>
    </source>
</evidence>
<feature type="binding site" evidence="9">
    <location>
        <position position="298"/>
    </location>
    <ligand>
        <name>K(+)</name>
        <dbReference type="ChEBI" id="CHEBI:29103"/>
    </ligand>
</feature>
<evidence type="ECO:0000256" key="9">
    <source>
        <dbReference type="HAMAP-Rule" id="MF_01987"/>
    </source>
</evidence>
<dbReference type="GO" id="GO:0046872">
    <property type="term" value="F:metal ion binding"/>
    <property type="evidence" value="ECO:0007669"/>
    <property type="project" value="UniProtKB-KW"/>
</dbReference>
<dbReference type="HOGENOM" id="CLU_027634_2_1_11"/>
<dbReference type="InterPro" id="IPR011877">
    <property type="entry name" value="Ribokinase"/>
</dbReference>
<comment type="caution">
    <text evidence="9">Lacks conserved residue(s) required for the propagation of feature annotation.</text>
</comment>
<comment type="pathway">
    <text evidence="9">Carbohydrate metabolism; D-ribose degradation; D-ribose 5-phosphate from beta-D-ribopyranose: step 2/2.</text>
</comment>
<dbReference type="STRING" id="262316.MAP_2251"/>
<feature type="binding site" evidence="9">
    <location>
        <position position="301"/>
    </location>
    <ligand>
        <name>K(+)</name>
        <dbReference type="ChEBI" id="CHEBI:29103"/>
    </ligand>
</feature>
<dbReference type="PANTHER" id="PTHR10584:SF166">
    <property type="entry name" value="RIBOKINASE"/>
    <property type="match status" value="1"/>
</dbReference>
<dbReference type="InterPro" id="IPR002139">
    <property type="entry name" value="Ribo/fructo_kinase"/>
</dbReference>
<dbReference type="HAMAP" id="MF_01987">
    <property type="entry name" value="Ribokinase"/>
    <property type="match status" value="1"/>
</dbReference>
<evidence type="ECO:0000256" key="8">
    <source>
        <dbReference type="ARBA" id="ARBA00023277"/>
    </source>
</evidence>
<dbReference type="GO" id="GO:0019303">
    <property type="term" value="P:D-ribose catabolic process"/>
    <property type="evidence" value="ECO:0007669"/>
    <property type="project" value="UniProtKB-UniRule"/>
</dbReference>
<comment type="function">
    <text evidence="9">Catalyzes the phosphorylation of ribose at O-5 in a reaction requiring ATP and magnesium. The resulting D-ribose-5-phosphate can then be used either for sythesis of nucleotides, histidine, and tryptophan, or as a component of the pentose phosphate pathway.</text>
</comment>
<sequence length="322" mass="32646">MTVCRDADPRQKARAPGLVWPPGRRLTSAPMTDVCVVGSVNLDLSLAVDALPRPGETVLASSLRQAPGGKGGNQAVAAARAGARVQFVGAVGDDAAAGQLRAHLQANGVGLDGAVEIPGPSGTAIVVVDANAENTIVVAPGANGRFTLNDERARAVLAGCDVMLTQLEIPVATAVAAARHARSGGAVVVVNASPAGRDPDSLSELAAAADVVITNEEEASEWPWRPRHLVVTLGSHGARYVGADGEYSVPSPDVDAVDTTGAGDVFAGVLAANWPLEPGSPDQRRLALRRACAAGALATLVPGAGDCAPRAEEIERALRGKS</sequence>
<dbReference type="eggNOG" id="COG0524">
    <property type="taxonomic scope" value="Bacteria"/>
</dbReference>
<keyword evidence="7 9" id="KW-0630">Potassium</keyword>
<comment type="catalytic activity">
    <reaction evidence="9">
        <text>D-ribose + ATP = D-ribose 5-phosphate + ADP + H(+)</text>
        <dbReference type="Rhea" id="RHEA:13697"/>
        <dbReference type="ChEBI" id="CHEBI:15378"/>
        <dbReference type="ChEBI" id="CHEBI:30616"/>
        <dbReference type="ChEBI" id="CHEBI:47013"/>
        <dbReference type="ChEBI" id="CHEBI:78346"/>
        <dbReference type="ChEBI" id="CHEBI:456216"/>
        <dbReference type="EC" id="2.7.1.15"/>
    </reaction>
</comment>
<feature type="binding site" evidence="9">
    <location>
        <position position="168"/>
    </location>
    <ligand>
        <name>substrate</name>
    </ligand>
</feature>
<keyword evidence="3 9" id="KW-0547">Nucleotide-binding</keyword>